<dbReference type="InterPro" id="IPR001792">
    <property type="entry name" value="Acylphosphatase-like_dom"/>
</dbReference>
<organism evidence="8 9">
    <name type="scientific">Mangrovivirga cuniculi</name>
    <dbReference type="NCBI Taxonomy" id="2715131"/>
    <lineage>
        <taxon>Bacteria</taxon>
        <taxon>Pseudomonadati</taxon>
        <taxon>Bacteroidota</taxon>
        <taxon>Cytophagia</taxon>
        <taxon>Cytophagales</taxon>
        <taxon>Mangrovivirgaceae</taxon>
        <taxon>Mangrovivirga</taxon>
    </lineage>
</organism>
<dbReference type="EMBL" id="CP028923">
    <property type="protein sequence ID" value="QCK13318.1"/>
    <property type="molecule type" value="Genomic_DNA"/>
</dbReference>
<gene>
    <name evidence="8" type="ORF">DCC35_00410</name>
</gene>
<dbReference type="InterPro" id="IPR017968">
    <property type="entry name" value="Acylphosphatase_CS"/>
</dbReference>
<dbReference type="PROSITE" id="PS00151">
    <property type="entry name" value="ACYLPHOSPHATASE_2"/>
    <property type="match status" value="1"/>
</dbReference>
<evidence type="ECO:0000256" key="5">
    <source>
        <dbReference type="RuleBase" id="RU000553"/>
    </source>
</evidence>
<keyword evidence="4 5" id="KW-0378">Hydrolase</keyword>
<evidence type="ECO:0000259" key="7">
    <source>
        <dbReference type="PROSITE" id="PS51160"/>
    </source>
</evidence>
<reference evidence="8 9" key="1">
    <citation type="submission" date="2018-04" db="EMBL/GenBank/DDBJ databases">
        <title>Complete genome uncultured novel isolate.</title>
        <authorList>
            <person name="Merlino G."/>
        </authorList>
    </citation>
    <scope>NUCLEOTIDE SEQUENCE [LARGE SCALE GENOMIC DNA]</scope>
    <source>
        <strain evidence="9">R1DC9</strain>
    </source>
</reference>
<evidence type="ECO:0000256" key="2">
    <source>
        <dbReference type="ARBA" id="ARBA00012150"/>
    </source>
</evidence>
<dbReference type="PANTHER" id="PTHR47268">
    <property type="entry name" value="ACYLPHOSPHATASE"/>
    <property type="match status" value="1"/>
</dbReference>
<evidence type="ECO:0000256" key="4">
    <source>
        <dbReference type="PROSITE-ProRule" id="PRU00520"/>
    </source>
</evidence>
<dbReference type="AlphaFoldDB" id="A0A4D7K1J5"/>
<dbReference type="InterPro" id="IPR020456">
    <property type="entry name" value="Acylphosphatase"/>
</dbReference>
<feature type="domain" description="Acylphosphatase-like" evidence="7">
    <location>
        <begin position="3"/>
        <end position="90"/>
    </location>
</feature>
<dbReference type="PROSITE" id="PS51160">
    <property type="entry name" value="ACYLPHOSPHATASE_3"/>
    <property type="match status" value="1"/>
</dbReference>
<feature type="active site" evidence="4">
    <location>
        <position position="36"/>
    </location>
</feature>
<evidence type="ECO:0000256" key="1">
    <source>
        <dbReference type="ARBA" id="ARBA00005614"/>
    </source>
</evidence>
<proteinExistence type="inferred from homology"/>
<dbReference type="Pfam" id="PF00708">
    <property type="entry name" value="Acylphosphatase"/>
    <property type="match status" value="1"/>
</dbReference>
<evidence type="ECO:0000313" key="8">
    <source>
        <dbReference type="EMBL" id="QCK13318.1"/>
    </source>
</evidence>
<dbReference type="Gene3D" id="3.30.70.100">
    <property type="match status" value="1"/>
</dbReference>
<dbReference type="GO" id="GO:0003998">
    <property type="term" value="F:acylphosphatase activity"/>
    <property type="evidence" value="ECO:0007669"/>
    <property type="project" value="UniProtKB-EC"/>
</dbReference>
<dbReference type="RefSeq" id="WP_137088915.1">
    <property type="nucleotide sequence ID" value="NZ_CP028923.1"/>
</dbReference>
<evidence type="ECO:0000256" key="3">
    <source>
        <dbReference type="ARBA" id="ARBA00047645"/>
    </source>
</evidence>
<evidence type="ECO:0000256" key="6">
    <source>
        <dbReference type="RuleBase" id="RU004168"/>
    </source>
</evidence>
<feature type="active site" evidence="4">
    <location>
        <position position="18"/>
    </location>
</feature>
<dbReference type="InterPro" id="IPR036046">
    <property type="entry name" value="Acylphosphatase-like_dom_sf"/>
</dbReference>
<sequence>MKTVCITITGKVQGVFFRASTRDKARSLGLKGYVKNQKDGSVYIEVSGEEMKIQQLIEWCKTGPEEANVENVSVIELNQPAHEMSFDIVH</sequence>
<dbReference type="PANTHER" id="PTHR47268:SF4">
    <property type="entry name" value="ACYLPHOSPHATASE"/>
    <property type="match status" value="1"/>
</dbReference>
<evidence type="ECO:0000313" key="9">
    <source>
        <dbReference type="Proteomes" id="UP000298616"/>
    </source>
</evidence>
<dbReference type="KEGG" id="fpf:DCC35_00410"/>
<comment type="similarity">
    <text evidence="1 6">Belongs to the acylphosphatase family.</text>
</comment>
<protein>
    <recommendedName>
        <fullName evidence="2 4">Acylphosphatase</fullName>
        <ecNumber evidence="2 4">3.6.1.7</ecNumber>
    </recommendedName>
</protein>
<dbReference type="PROSITE" id="PS00150">
    <property type="entry name" value="ACYLPHOSPHATASE_1"/>
    <property type="match status" value="1"/>
</dbReference>
<comment type="catalytic activity">
    <reaction evidence="3 4 5">
        <text>an acyl phosphate + H2O = a carboxylate + phosphate + H(+)</text>
        <dbReference type="Rhea" id="RHEA:14965"/>
        <dbReference type="ChEBI" id="CHEBI:15377"/>
        <dbReference type="ChEBI" id="CHEBI:15378"/>
        <dbReference type="ChEBI" id="CHEBI:29067"/>
        <dbReference type="ChEBI" id="CHEBI:43474"/>
        <dbReference type="ChEBI" id="CHEBI:59918"/>
        <dbReference type="EC" id="3.6.1.7"/>
    </reaction>
</comment>
<dbReference type="SUPFAM" id="SSF54975">
    <property type="entry name" value="Acylphosphatase/BLUF domain-like"/>
    <property type="match status" value="1"/>
</dbReference>
<dbReference type="OrthoDB" id="9808093at2"/>
<keyword evidence="9" id="KW-1185">Reference proteome</keyword>
<dbReference type="Proteomes" id="UP000298616">
    <property type="component" value="Chromosome"/>
</dbReference>
<dbReference type="PRINTS" id="PR00112">
    <property type="entry name" value="ACYLPHPHTASE"/>
</dbReference>
<dbReference type="EC" id="3.6.1.7" evidence="2 4"/>
<accession>A0A4D7K1J5</accession>
<name>A0A4D7K1J5_9BACT</name>